<dbReference type="EMBL" id="SHBE01000002">
    <property type="protein sequence ID" value="RZO26850.1"/>
    <property type="molecule type" value="Genomic_DNA"/>
</dbReference>
<reference evidence="1 2" key="1">
    <citation type="submission" date="2019-02" db="EMBL/GenBank/DDBJ databases">
        <title>Prokaryotic population dynamics and viral predation in marine succession experiment using metagenomics: the confinement effect.</title>
        <authorList>
            <person name="Haro-Moreno J.M."/>
            <person name="Rodriguez-Valera F."/>
            <person name="Lopez-Perez M."/>
        </authorList>
    </citation>
    <scope>NUCLEOTIDE SEQUENCE [LARGE SCALE GENOMIC DNA]</scope>
    <source>
        <strain evidence="1">MED-G159</strain>
    </source>
</reference>
<name>A0A520N036_9GAMM</name>
<dbReference type="InterPro" id="IPR009367">
    <property type="entry name" value="Elm1-like"/>
</dbReference>
<comment type="caution">
    <text evidence="1">The sequence shown here is derived from an EMBL/GenBank/DDBJ whole genome shotgun (WGS) entry which is preliminary data.</text>
</comment>
<gene>
    <name evidence="1" type="ORF">EVA92_01480</name>
</gene>
<evidence type="ECO:0000313" key="1">
    <source>
        <dbReference type="EMBL" id="RZO26850.1"/>
    </source>
</evidence>
<evidence type="ECO:0000313" key="2">
    <source>
        <dbReference type="Proteomes" id="UP000315825"/>
    </source>
</evidence>
<dbReference type="AlphaFoldDB" id="A0A520N036"/>
<dbReference type="Proteomes" id="UP000315825">
    <property type="component" value="Unassembled WGS sequence"/>
</dbReference>
<protein>
    <recommendedName>
        <fullName evidence="3">Nucleoside-diphosphate sugar epimerase</fullName>
    </recommendedName>
</protein>
<accession>A0A520N036</accession>
<sequence length="310" mass="35737">MSLKHKEEITIWAFKDGKKGHEKQIEALIHELSKRKKVNTTDIDCSTNFKDWPKNITVTPNILVAAGNKTHHFMLQVKDRLKTPKTIVLMRPSFKPTQLFDCAIVPENDRYLFYTPKNVLRSKGVLCKYFDKEPILGNGTILIGGNSRHFSFSQKLVSQQLKLILDKFPKIQWKVSTSPRSPNFKIPDHKGNAEFFNWMDVEKDWLSNQMSQSEYIIVTPESVSGVYEALSTNSKVLVMHLDKRQAQYGQVQTKVTKNIDFLKMSGEIGYISVIKKGIFGKLDDVKIHMPKKRKILKESKRIVDILMEII</sequence>
<evidence type="ECO:0008006" key="3">
    <source>
        <dbReference type="Google" id="ProtNLM"/>
    </source>
</evidence>
<proteinExistence type="predicted"/>
<organism evidence="1 2">
    <name type="scientific">SAR86 cluster bacterium</name>
    <dbReference type="NCBI Taxonomy" id="2030880"/>
    <lineage>
        <taxon>Bacteria</taxon>
        <taxon>Pseudomonadati</taxon>
        <taxon>Pseudomonadota</taxon>
        <taxon>Gammaproteobacteria</taxon>
        <taxon>SAR86 cluster</taxon>
    </lineage>
</organism>
<dbReference type="Pfam" id="PF06258">
    <property type="entry name" value="Mito_fiss_Elm1"/>
    <property type="match status" value="1"/>
</dbReference>